<evidence type="ECO:0000313" key="3">
    <source>
        <dbReference type="Proteomes" id="UP000614811"/>
    </source>
</evidence>
<evidence type="ECO:0000256" key="1">
    <source>
        <dbReference type="SAM" id="Phobius"/>
    </source>
</evidence>
<keyword evidence="1" id="KW-0812">Transmembrane</keyword>
<sequence>MDTINIENDIEELLEIPLALSYSSLIIEILASVVILVALILIFKNSQRPGRIMMLFGYVFSLFSYVPLMMYFLSTDGGGQSGVLAWFTYYLPMASSMFMLVACGGLLMFALSFKNES</sequence>
<reference evidence="2" key="1">
    <citation type="journal article" date="2014" name="Int. J. Syst. Evol. Microbiol.">
        <title>Complete genome sequence of Corynebacterium casei LMG S-19264T (=DSM 44701T), isolated from a smear-ripened cheese.</title>
        <authorList>
            <consortium name="US DOE Joint Genome Institute (JGI-PGF)"/>
            <person name="Walter F."/>
            <person name="Albersmeier A."/>
            <person name="Kalinowski J."/>
            <person name="Ruckert C."/>
        </authorList>
    </citation>
    <scope>NUCLEOTIDE SEQUENCE</scope>
    <source>
        <strain evidence="2">KCTC 12711</strain>
    </source>
</reference>
<keyword evidence="1" id="KW-1133">Transmembrane helix</keyword>
<dbReference type="Proteomes" id="UP000614811">
    <property type="component" value="Unassembled WGS sequence"/>
</dbReference>
<feature type="transmembrane region" description="Helical" evidence="1">
    <location>
        <begin position="93"/>
        <end position="113"/>
    </location>
</feature>
<protein>
    <submittedName>
        <fullName evidence="2">Uncharacterized protein</fullName>
    </submittedName>
</protein>
<feature type="transmembrane region" description="Helical" evidence="1">
    <location>
        <begin position="55"/>
        <end position="73"/>
    </location>
</feature>
<organism evidence="2 3">
    <name type="scientific">Arenicella chitinivorans</name>
    <dbReference type="NCBI Taxonomy" id="1329800"/>
    <lineage>
        <taxon>Bacteria</taxon>
        <taxon>Pseudomonadati</taxon>
        <taxon>Pseudomonadota</taxon>
        <taxon>Gammaproteobacteria</taxon>
        <taxon>Arenicellales</taxon>
        <taxon>Arenicellaceae</taxon>
        <taxon>Arenicella</taxon>
    </lineage>
</organism>
<comment type="caution">
    <text evidence="2">The sequence shown here is derived from an EMBL/GenBank/DDBJ whole genome shotgun (WGS) entry which is preliminary data.</text>
</comment>
<proteinExistence type="predicted"/>
<dbReference type="AlphaFoldDB" id="A0A918VT06"/>
<keyword evidence="3" id="KW-1185">Reference proteome</keyword>
<feature type="transmembrane region" description="Helical" evidence="1">
    <location>
        <begin position="20"/>
        <end position="43"/>
    </location>
</feature>
<accession>A0A918VT06</accession>
<name>A0A918VT06_9GAMM</name>
<dbReference type="EMBL" id="BMXA01000011">
    <property type="protein sequence ID" value="GHA22152.1"/>
    <property type="molecule type" value="Genomic_DNA"/>
</dbReference>
<gene>
    <name evidence="2" type="ORF">GCM10008090_34990</name>
</gene>
<evidence type="ECO:0000313" key="2">
    <source>
        <dbReference type="EMBL" id="GHA22152.1"/>
    </source>
</evidence>
<keyword evidence="1" id="KW-0472">Membrane</keyword>
<dbReference type="RefSeq" id="WP_189403014.1">
    <property type="nucleotide sequence ID" value="NZ_BMXA01000011.1"/>
</dbReference>
<reference evidence="2" key="2">
    <citation type="submission" date="2020-09" db="EMBL/GenBank/DDBJ databases">
        <authorList>
            <person name="Sun Q."/>
            <person name="Kim S."/>
        </authorList>
    </citation>
    <scope>NUCLEOTIDE SEQUENCE</scope>
    <source>
        <strain evidence="2">KCTC 12711</strain>
    </source>
</reference>